<reference evidence="4" key="1">
    <citation type="submission" date="2020-06" db="EMBL/GenBank/DDBJ databases">
        <authorList>
            <consortium name="Plant Systems Biology data submission"/>
        </authorList>
    </citation>
    <scope>NUCLEOTIDE SEQUENCE</scope>
    <source>
        <strain evidence="4">D6</strain>
    </source>
</reference>
<dbReference type="InterPro" id="IPR015421">
    <property type="entry name" value="PyrdxlP-dep_Trfase_major"/>
</dbReference>
<keyword evidence="2 3" id="KW-0663">Pyridoxal phosphate</keyword>
<dbReference type="GO" id="GO:0008483">
    <property type="term" value="F:transaminase activity"/>
    <property type="evidence" value="ECO:0007669"/>
    <property type="project" value="InterPro"/>
</dbReference>
<dbReference type="CDD" id="cd00610">
    <property type="entry name" value="OAT_like"/>
    <property type="match status" value="1"/>
</dbReference>
<proteinExistence type="inferred from homology"/>
<organism evidence="4 5">
    <name type="scientific">Seminavis robusta</name>
    <dbReference type="NCBI Taxonomy" id="568900"/>
    <lineage>
        <taxon>Eukaryota</taxon>
        <taxon>Sar</taxon>
        <taxon>Stramenopiles</taxon>
        <taxon>Ochrophyta</taxon>
        <taxon>Bacillariophyta</taxon>
        <taxon>Bacillariophyceae</taxon>
        <taxon>Bacillariophycidae</taxon>
        <taxon>Naviculales</taxon>
        <taxon>Naviculaceae</taxon>
        <taxon>Seminavis</taxon>
    </lineage>
</organism>
<accession>A0A9N8E7M1</accession>
<comment type="similarity">
    <text evidence="1 3">Belongs to the class-III pyridoxal-phosphate-dependent aminotransferase family.</text>
</comment>
<dbReference type="EMBL" id="CAICTM010000633">
    <property type="protein sequence ID" value="CAB9514139.1"/>
    <property type="molecule type" value="Genomic_DNA"/>
</dbReference>
<evidence type="ECO:0000256" key="1">
    <source>
        <dbReference type="ARBA" id="ARBA00008954"/>
    </source>
</evidence>
<dbReference type="GO" id="GO:0005829">
    <property type="term" value="C:cytosol"/>
    <property type="evidence" value="ECO:0007669"/>
    <property type="project" value="TreeGrafter"/>
</dbReference>
<dbReference type="SUPFAM" id="SSF53383">
    <property type="entry name" value="PLP-dependent transferases"/>
    <property type="match status" value="1"/>
</dbReference>
<gene>
    <name evidence="4" type="ORF">SEMRO_634_G179010.1</name>
</gene>
<evidence type="ECO:0000313" key="5">
    <source>
        <dbReference type="Proteomes" id="UP001153069"/>
    </source>
</evidence>
<dbReference type="Gene3D" id="3.40.640.10">
    <property type="entry name" value="Type I PLP-dependent aspartate aminotransferase-like (Major domain)"/>
    <property type="match status" value="1"/>
</dbReference>
<evidence type="ECO:0000256" key="3">
    <source>
        <dbReference type="RuleBase" id="RU003560"/>
    </source>
</evidence>
<dbReference type="InterPro" id="IPR015422">
    <property type="entry name" value="PyrdxlP-dep_Trfase_small"/>
</dbReference>
<dbReference type="Proteomes" id="UP001153069">
    <property type="component" value="Unassembled WGS sequence"/>
</dbReference>
<dbReference type="Gene3D" id="3.90.1150.10">
    <property type="entry name" value="Aspartate Aminotransferase, domain 1"/>
    <property type="match status" value="1"/>
</dbReference>
<comment type="caution">
    <text evidence="4">The sequence shown here is derived from an EMBL/GenBank/DDBJ whole genome shotgun (WGS) entry which is preliminary data.</text>
</comment>
<sequence length="487" mass="53681">MENKLVNTNPTIQVDSAHFEPLGTWTSDKLNASRAANPFLMTWVPGSARNNVMNVTHGEGVYLYDDKGKQYLDWTSQAVCANLGHDVPRAVIETAAQQMATLPFVYGGVGVTEIRTRMNQLMAEVLPGDLRAAVFPSSGAEANEAGIMMARRFTGRPKVISWYRSYHGATAHAGAATGDFRRWYGSDQVPGYVKAFNPFPLFFNHGGNNATEEESVQAALNMLEEQILNEGPDQIASIMMESVVGAGGCLVMPEGYMQGIRAICDEYGILMHCDEVMVGFGRTGQMFGFQNYEGVLPDIVSAAKGISGAAIPLSMTACSEEIMQFFDDKPLGWGSTYQAHPVAIAVAYENVKHLLQHNIVGRVQQMAPLFEECMQRLANDHPCIKQYRAIGMFGCLDVKDMDGRNPKLQHEAAHEAFNKYKKAYAENGLVGLHRYPHIHCAPPLIITEDELLDGFDRLDRSLTVLDEALGYYDDEHRDDNQVAAAGR</sequence>
<name>A0A9N8E7M1_9STRA</name>
<dbReference type="AlphaFoldDB" id="A0A9N8E7M1"/>
<dbReference type="Pfam" id="PF00202">
    <property type="entry name" value="Aminotran_3"/>
    <property type="match status" value="1"/>
</dbReference>
<dbReference type="InterPro" id="IPR005814">
    <property type="entry name" value="Aminotrans_3"/>
</dbReference>
<dbReference type="OrthoDB" id="5419315at2759"/>
<evidence type="ECO:0000313" key="4">
    <source>
        <dbReference type="EMBL" id="CAB9514139.1"/>
    </source>
</evidence>
<dbReference type="GO" id="GO:0030170">
    <property type="term" value="F:pyridoxal phosphate binding"/>
    <property type="evidence" value="ECO:0007669"/>
    <property type="project" value="InterPro"/>
</dbReference>
<dbReference type="InterPro" id="IPR015424">
    <property type="entry name" value="PyrdxlP-dep_Trfase"/>
</dbReference>
<dbReference type="PROSITE" id="PS00600">
    <property type="entry name" value="AA_TRANSFER_CLASS_3"/>
    <property type="match status" value="1"/>
</dbReference>
<dbReference type="PANTHER" id="PTHR43094:SF1">
    <property type="entry name" value="AMINOTRANSFERASE CLASS-III"/>
    <property type="match status" value="1"/>
</dbReference>
<protein>
    <submittedName>
        <fullName evidence="4">Phosphohydroxy-L-lysine phospho-lyase</fullName>
    </submittedName>
</protein>
<keyword evidence="5" id="KW-1185">Reference proteome</keyword>
<evidence type="ECO:0000256" key="2">
    <source>
        <dbReference type="ARBA" id="ARBA00022898"/>
    </source>
</evidence>
<dbReference type="PANTHER" id="PTHR43094">
    <property type="entry name" value="AMINOTRANSFERASE"/>
    <property type="match status" value="1"/>
</dbReference>
<dbReference type="InterPro" id="IPR049704">
    <property type="entry name" value="Aminotrans_3_PPA_site"/>
</dbReference>